<name>A0A834NQR3_VESPE</name>
<dbReference type="Proteomes" id="UP000600918">
    <property type="component" value="Unassembled WGS sequence"/>
</dbReference>
<gene>
    <name evidence="2" type="ORF">H0235_012340</name>
</gene>
<keyword evidence="3" id="KW-1185">Reference proteome</keyword>
<sequence length="99" mass="11565">MNEGMNERREEYARRRNIGEPLVLFGNGNIVVTREDIVHLTTEPPPGRESVLVHVMMMSDTEEEDDDEEEEEEEEERKGEERTLERRWPATNSEPVLAP</sequence>
<feature type="compositionally biased region" description="Basic and acidic residues" evidence="1">
    <location>
        <begin position="76"/>
        <end position="88"/>
    </location>
</feature>
<dbReference type="AlphaFoldDB" id="A0A834NQR3"/>
<organism evidence="2 3">
    <name type="scientific">Vespula pensylvanica</name>
    <name type="common">Western yellow jacket</name>
    <name type="synonym">Wasp</name>
    <dbReference type="NCBI Taxonomy" id="30213"/>
    <lineage>
        <taxon>Eukaryota</taxon>
        <taxon>Metazoa</taxon>
        <taxon>Ecdysozoa</taxon>
        <taxon>Arthropoda</taxon>
        <taxon>Hexapoda</taxon>
        <taxon>Insecta</taxon>
        <taxon>Pterygota</taxon>
        <taxon>Neoptera</taxon>
        <taxon>Endopterygota</taxon>
        <taxon>Hymenoptera</taxon>
        <taxon>Apocrita</taxon>
        <taxon>Aculeata</taxon>
        <taxon>Vespoidea</taxon>
        <taxon>Vespidae</taxon>
        <taxon>Vespinae</taxon>
        <taxon>Vespula</taxon>
    </lineage>
</organism>
<feature type="compositionally biased region" description="Polar residues" evidence="1">
    <location>
        <begin position="90"/>
        <end position="99"/>
    </location>
</feature>
<comment type="caution">
    <text evidence="2">The sequence shown here is derived from an EMBL/GenBank/DDBJ whole genome shotgun (WGS) entry which is preliminary data.</text>
</comment>
<dbReference type="EMBL" id="JACSDY010000011">
    <property type="protein sequence ID" value="KAF7415748.1"/>
    <property type="molecule type" value="Genomic_DNA"/>
</dbReference>
<reference evidence="2" key="1">
    <citation type="journal article" date="2020" name="G3 (Bethesda)">
        <title>High-Quality Assemblies for Three Invasive Social Wasps from the &lt;i&gt;Vespula&lt;/i&gt; Genus.</title>
        <authorList>
            <person name="Harrop T.W.R."/>
            <person name="Guhlin J."/>
            <person name="McLaughlin G.M."/>
            <person name="Permina E."/>
            <person name="Stockwell P."/>
            <person name="Gilligan J."/>
            <person name="Le Lec M.F."/>
            <person name="Gruber M.A.M."/>
            <person name="Quinn O."/>
            <person name="Lovegrove M."/>
            <person name="Duncan E.J."/>
            <person name="Remnant E.J."/>
            <person name="Van Eeckhoven J."/>
            <person name="Graham B."/>
            <person name="Knapp R.A."/>
            <person name="Langford K.W."/>
            <person name="Kronenberg Z."/>
            <person name="Press M.O."/>
            <person name="Eacker S.M."/>
            <person name="Wilson-Rankin E.E."/>
            <person name="Purcell J."/>
            <person name="Lester P.J."/>
            <person name="Dearden P.K."/>
        </authorList>
    </citation>
    <scope>NUCLEOTIDE SEQUENCE</scope>
    <source>
        <strain evidence="2">Volc-1</strain>
    </source>
</reference>
<evidence type="ECO:0000313" key="2">
    <source>
        <dbReference type="EMBL" id="KAF7415748.1"/>
    </source>
</evidence>
<evidence type="ECO:0000256" key="1">
    <source>
        <dbReference type="SAM" id="MobiDB-lite"/>
    </source>
</evidence>
<proteinExistence type="predicted"/>
<feature type="compositionally biased region" description="Acidic residues" evidence="1">
    <location>
        <begin position="60"/>
        <end position="75"/>
    </location>
</feature>
<evidence type="ECO:0000313" key="3">
    <source>
        <dbReference type="Proteomes" id="UP000600918"/>
    </source>
</evidence>
<accession>A0A834NQR3</accession>
<protein>
    <submittedName>
        <fullName evidence="2">Uncharacterized protein</fullName>
    </submittedName>
</protein>
<feature type="region of interest" description="Disordered" evidence="1">
    <location>
        <begin position="58"/>
        <end position="99"/>
    </location>
</feature>